<reference evidence="5" key="1">
    <citation type="journal article" date="2011" name="MBio">
        <title>Novel metabolic attributes of the genus Cyanothece, comprising a group of unicellular nitrogen-fixing Cyanobacteria.</title>
        <authorList>
            <person name="Bandyopadhyay A."/>
            <person name="Elvitigala T."/>
            <person name="Welsh E."/>
            <person name="Stockel J."/>
            <person name="Liberton M."/>
            <person name="Min H."/>
            <person name="Sherman L.A."/>
            <person name="Pakrasi H.B."/>
        </authorList>
    </citation>
    <scope>NUCLEOTIDE SEQUENCE [LARGE SCALE GENOMIC DNA]</scope>
    <source>
        <strain evidence="5">PCC 7822</strain>
        <plasmid evidence="5">Cy782201</plasmid>
    </source>
</reference>
<dbReference type="InterPro" id="IPR011049">
    <property type="entry name" value="Serralysin-like_metalloprot_C"/>
</dbReference>
<dbReference type="KEGG" id="cyj:Cyan7822_5672"/>
<dbReference type="PANTHER" id="PTHR38340:SF1">
    <property type="entry name" value="S-LAYER PROTEIN"/>
    <property type="match status" value="1"/>
</dbReference>
<organism evidence="4 5">
    <name type="scientific">Gloeothece verrucosa (strain PCC 7822)</name>
    <name type="common">Cyanothece sp. (strain PCC 7822)</name>
    <dbReference type="NCBI Taxonomy" id="497965"/>
    <lineage>
        <taxon>Bacteria</taxon>
        <taxon>Bacillati</taxon>
        <taxon>Cyanobacteriota</taxon>
        <taxon>Cyanophyceae</taxon>
        <taxon>Oscillatoriophycideae</taxon>
        <taxon>Chroococcales</taxon>
        <taxon>Aphanothecaceae</taxon>
        <taxon>Gloeothece</taxon>
        <taxon>Gloeothece verrucosa</taxon>
    </lineage>
</organism>
<gene>
    <name evidence="4" type="ordered locus">Cyan7822_5672</name>
</gene>
<dbReference type="InterPro" id="IPR050557">
    <property type="entry name" value="RTX_toxin/Mannuronan_C5-epim"/>
</dbReference>
<geneLocation type="plasmid" evidence="4 5">
    <name>Cy782201</name>
</geneLocation>
<dbReference type="InterPro" id="IPR018511">
    <property type="entry name" value="Hemolysin-typ_Ca-bd_CS"/>
</dbReference>
<dbReference type="PRINTS" id="PR00313">
    <property type="entry name" value="CABNDNGRPT"/>
</dbReference>
<dbReference type="PROSITE" id="PS00330">
    <property type="entry name" value="HEMOLYSIN_CALCIUM"/>
    <property type="match status" value="4"/>
</dbReference>
<name>E0UKQ5_GLOV7</name>
<dbReference type="Pfam" id="PF00353">
    <property type="entry name" value="HemolysinCabind"/>
    <property type="match status" value="11"/>
</dbReference>
<sequence length="940" mass="100409">MIPFWVGPNSDYISGDTDQDGDDIVIGDQGYWTPEVIISQSDANSNPDGNDTIFTNGGNDIILGSDGRDYIEADRGLDVITGDYAIINHNGKTVLRINTIEVEKGNDDFIHSGDNNDTVLGGTNNDTIFGGNDSGNDILLGDNGTVVNNDKSGQSNDIFSHSPLFGGLDRIAGGQGNDIIIGGSGGKDTTDKTATTMTGKSGDGLTGNEGNDIVIGDNAYITRNSSNQIEKIETTYTNYGGDDYILGEKGTDYLIGGFGKDSLGGGENTDILLGDNAYFDYTLDKNLSTLDFVTTTEITLGDNDTLNGDQQNDILIGGKLNDMIDGGTGNDTIAGDNASIRRRNNTLNPRIRVLSGEIIYDANGNPQITSESQPDLLSPSQYEIELLDASTIPNSISYGNDYIAGGANDDMIFGQQGNDTIQGDSTTTQKVSPTQASIESKNDGDDYIEGGSGKDLIFGNLGQDDIIGGNSNLFNKNTTSRLDGEDTIFGGAGTQISRNHQGNSSPEGHTRDADVIVGDNGNIFRLVGINGVNGGKYLTFNYDNYSSQLKLIPRAVEKLDYNHESDSPNLGGNDLIYGESGDDEIYGMTGDDIIFGNGQDDNLIGGIGNDRIYGGTGEDGILGDEGQISTSRNGQIEPLYGILTPNVQQTLSIANTLIGTVINPVNRLRKDVNLLAYNFGGNDVIYGGLGDDSLHGGAGDDAISGAEALPEFYNSNPITNFNPLGYNPQTRKLAAYNASNPRQKIPNFLLNFEAFVINPTTLAIEKVNDGNDRIFGDIGNDWLVGGTQNDNLFGGLGDDVLNADDNHETNNKLNNQPDNLEYADADFAFGGGGLDVLIANTGKDRLFDWVNNFNTYIVPFEFYESPVVNRFISPEIVQFLQGLGYASGADKNKPEPQGELGLVTETDPEWLAQQGDPRDPMGNLINVPIDTLGEIETNKK</sequence>
<dbReference type="GO" id="GO:0005509">
    <property type="term" value="F:calcium ion binding"/>
    <property type="evidence" value="ECO:0007669"/>
    <property type="project" value="InterPro"/>
</dbReference>
<evidence type="ECO:0000313" key="4">
    <source>
        <dbReference type="EMBL" id="ADN17535.1"/>
    </source>
</evidence>
<dbReference type="GO" id="GO:0005576">
    <property type="term" value="C:extracellular region"/>
    <property type="evidence" value="ECO:0007669"/>
    <property type="project" value="UniProtKB-SubCell"/>
</dbReference>
<dbReference type="SUPFAM" id="SSF51120">
    <property type="entry name" value="beta-Roll"/>
    <property type="match status" value="4"/>
</dbReference>
<evidence type="ECO:0000256" key="3">
    <source>
        <dbReference type="SAM" id="MobiDB-lite"/>
    </source>
</evidence>
<accession>E0UKQ5</accession>
<feature type="compositionally biased region" description="Polar residues" evidence="3">
    <location>
        <begin position="423"/>
        <end position="439"/>
    </location>
</feature>
<evidence type="ECO:0000256" key="2">
    <source>
        <dbReference type="ARBA" id="ARBA00022525"/>
    </source>
</evidence>
<feature type="region of interest" description="Disordered" evidence="3">
    <location>
        <begin position="423"/>
        <end position="446"/>
    </location>
</feature>
<comment type="subcellular location">
    <subcellularLocation>
        <location evidence="1">Secreted</location>
    </subcellularLocation>
</comment>
<dbReference type="AlphaFoldDB" id="E0UKQ5"/>
<proteinExistence type="predicted"/>
<keyword evidence="2" id="KW-0964">Secreted</keyword>
<dbReference type="HOGENOM" id="CLU_312101_0_0_3"/>
<keyword evidence="5" id="KW-1185">Reference proteome</keyword>
<dbReference type="EMBL" id="CP002199">
    <property type="protein sequence ID" value="ADN17535.1"/>
    <property type="molecule type" value="Genomic_DNA"/>
</dbReference>
<dbReference type="Proteomes" id="UP000008206">
    <property type="component" value="Plasmid Cy782201"/>
</dbReference>
<evidence type="ECO:0000256" key="1">
    <source>
        <dbReference type="ARBA" id="ARBA00004613"/>
    </source>
</evidence>
<evidence type="ECO:0000313" key="5">
    <source>
        <dbReference type="Proteomes" id="UP000008206"/>
    </source>
</evidence>
<dbReference type="PANTHER" id="PTHR38340">
    <property type="entry name" value="S-LAYER PROTEIN"/>
    <property type="match status" value="1"/>
</dbReference>
<dbReference type="InterPro" id="IPR001343">
    <property type="entry name" value="Hemolysn_Ca-bd"/>
</dbReference>
<keyword evidence="4" id="KW-0614">Plasmid</keyword>
<dbReference type="Gene3D" id="2.150.10.10">
    <property type="entry name" value="Serralysin-like metalloprotease, C-terminal"/>
    <property type="match status" value="5"/>
</dbReference>
<protein>
    <submittedName>
        <fullName evidence="4">Hemolysin-type calcium-binding region</fullName>
    </submittedName>
</protein>